<comment type="caution">
    <text evidence="5">The sequence shown here is derived from an EMBL/GenBank/DDBJ whole genome shotgun (WGS) entry which is preliminary data.</text>
</comment>
<comment type="cofactor">
    <cofactor evidence="1">
        <name>pyridoxal 5'-phosphate</name>
        <dbReference type="ChEBI" id="CHEBI:597326"/>
    </cofactor>
</comment>
<keyword evidence="3" id="KW-0456">Lyase</keyword>
<proteinExistence type="predicted"/>
<dbReference type="GO" id="GO:0006565">
    <property type="term" value="P:L-serine catabolic process"/>
    <property type="evidence" value="ECO:0007669"/>
    <property type="project" value="TreeGrafter"/>
</dbReference>
<sequence>MEPRELHLTADTLDHARDVVARHVPRSAAYRWPLIEAATGTTTWIKHENHNPTGAFKVRGGLTFMAHHADERPGAGVISASRGNHSQSLAFAGAAAGVPVTIVVPEGNSPDKNAATEAFGAELIVHGRDFQAAVDHSRVLADQRGLVPVPPVHPWLVEGVATYAAELHEDVPGLDVVYVPVGMGSGICANIAVRDLIGSGAEVVGVVADRAPAYALSFDRGEPVATDAADTLIDGVACRIPDPGAVAVVVAGASRIERAADQEALDAMALLYRATHNLAEPAGAIALAAAVRDRELNRGRRVAVVLTGGNCDHQVLARAFGG</sequence>
<dbReference type="SUPFAM" id="SSF53686">
    <property type="entry name" value="Tryptophan synthase beta subunit-like PLP-dependent enzymes"/>
    <property type="match status" value="1"/>
</dbReference>
<evidence type="ECO:0000313" key="6">
    <source>
        <dbReference type="Proteomes" id="UP000581206"/>
    </source>
</evidence>
<dbReference type="RefSeq" id="WP_168631412.1">
    <property type="nucleotide sequence ID" value="NZ_BONL01000024.1"/>
</dbReference>
<gene>
    <name evidence="5" type="ORF">HGA03_16575</name>
</gene>
<name>A0A7X6KY05_9CELL</name>
<evidence type="ECO:0000256" key="2">
    <source>
        <dbReference type="ARBA" id="ARBA00022898"/>
    </source>
</evidence>
<accession>A0A7X6KY05</accession>
<dbReference type="Proteomes" id="UP000581206">
    <property type="component" value="Unassembled WGS sequence"/>
</dbReference>
<dbReference type="AlphaFoldDB" id="A0A7X6KY05"/>
<evidence type="ECO:0000313" key="5">
    <source>
        <dbReference type="EMBL" id="NKY24285.1"/>
    </source>
</evidence>
<dbReference type="NCBIfam" id="NF004771">
    <property type="entry name" value="PRK06110.1"/>
    <property type="match status" value="1"/>
</dbReference>
<dbReference type="GO" id="GO:0009097">
    <property type="term" value="P:isoleucine biosynthetic process"/>
    <property type="evidence" value="ECO:0007669"/>
    <property type="project" value="TreeGrafter"/>
</dbReference>
<dbReference type="InterPro" id="IPR001926">
    <property type="entry name" value="TrpB-like_PALP"/>
</dbReference>
<dbReference type="GO" id="GO:0004794">
    <property type="term" value="F:threonine deaminase activity"/>
    <property type="evidence" value="ECO:0007669"/>
    <property type="project" value="TreeGrafter"/>
</dbReference>
<dbReference type="PANTHER" id="PTHR48078:SF7">
    <property type="entry name" value="BLL6502 PROTEIN"/>
    <property type="match status" value="1"/>
</dbReference>
<keyword evidence="6" id="KW-1185">Reference proteome</keyword>
<feature type="domain" description="Tryptophan synthase beta chain-like PALP" evidence="4">
    <location>
        <begin position="30"/>
        <end position="308"/>
    </location>
</feature>
<reference evidence="5 6" key="1">
    <citation type="submission" date="2020-04" db="EMBL/GenBank/DDBJ databases">
        <title>MicrobeNet Type strains.</title>
        <authorList>
            <person name="Nicholson A.C."/>
        </authorList>
    </citation>
    <scope>NUCLEOTIDE SEQUENCE [LARGE SCALE GENOMIC DNA]</scope>
    <source>
        <strain evidence="5 6">ATCC BAA-788</strain>
    </source>
</reference>
<evidence type="ECO:0000256" key="1">
    <source>
        <dbReference type="ARBA" id="ARBA00001933"/>
    </source>
</evidence>
<keyword evidence="2" id="KW-0663">Pyridoxal phosphate</keyword>
<dbReference type="InterPro" id="IPR050147">
    <property type="entry name" value="Ser/Thr_Dehydratase"/>
</dbReference>
<protein>
    <submittedName>
        <fullName evidence="5">Threonine dehydratase</fullName>
    </submittedName>
</protein>
<dbReference type="GO" id="GO:0003941">
    <property type="term" value="F:L-serine ammonia-lyase activity"/>
    <property type="evidence" value="ECO:0007669"/>
    <property type="project" value="TreeGrafter"/>
</dbReference>
<evidence type="ECO:0000256" key="3">
    <source>
        <dbReference type="ARBA" id="ARBA00023239"/>
    </source>
</evidence>
<dbReference type="GO" id="GO:0006567">
    <property type="term" value="P:L-threonine catabolic process"/>
    <property type="evidence" value="ECO:0007669"/>
    <property type="project" value="TreeGrafter"/>
</dbReference>
<dbReference type="Gene3D" id="3.40.50.1100">
    <property type="match status" value="2"/>
</dbReference>
<dbReference type="InterPro" id="IPR036052">
    <property type="entry name" value="TrpB-like_PALP_sf"/>
</dbReference>
<organism evidence="5 6">
    <name type="scientific">Cellulomonas denverensis</name>
    <dbReference type="NCBI Taxonomy" id="264297"/>
    <lineage>
        <taxon>Bacteria</taxon>
        <taxon>Bacillati</taxon>
        <taxon>Actinomycetota</taxon>
        <taxon>Actinomycetes</taxon>
        <taxon>Micrococcales</taxon>
        <taxon>Cellulomonadaceae</taxon>
        <taxon>Cellulomonas</taxon>
    </lineage>
</organism>
<evidence type="ECO:0000259" key="4">
    <source>
        <dbReference type="Pfam" id="PF00291"/>
    </source>
</evidence>
<dbReference type="PANTHER" id="PTHR48078">
    <property type="entry name" value="THREONINE DEHYDRATASE, MITOCHONDRIAL-RELATED"/>
    <property type="match status" value="1"/>
</dbReference>
<dbReference type="EMBL" id="JAAXOX010000013">
    <property type="protein sequence ID" value="NKY24285.1"/>
    <property type="molecule type" value="Genomic_DNA"/>
</dbReference>
<dbReference type="Pfam" id="PF00291">
    <property type="entry name" value="PALP"/>
    <property type="match status" value="1"/>
</dbReference>